<dbReference type="SUPFAM" id="SSF48371">
    <property type="entry name" value="ARM repeat"/>
    <property type="match status" value="1"/>
</dbReference>
<evidence type="ECO:0000259" key="5">
    <source>
        <dbReference type="PROSITE" id="PS51366"/>
    </source>
</evidence>
<dbReference type="Gene3D" id="1.25.40.180">
    <property type="match status" value="1"/>
</dbReference>
<feature type="compositionally biased region" description="Low complexity" evidence="4">
    <location>
        <begin position="60"/>
        <end position="72"/>
    </location>
</feature>
<dbReference type="Proteomes" id="UP001215151">
    <property type="component" value="Unassembled WGS sequence"/>
</dbReference>
<dbReference type="InterPro" id="IPR016024">
    <property type="entry name" value="ARM-type_fold"/>
</dbReference>
<feature type="compositionally biased region" description="Acidic residues" evidence="4">
    <location>
        <begin position="225"/>
        <end position="271"/>
    </location>
</feature>
<feature type="compositionally biased region" description="Basic and acidic residues" evidence="4">
    <location>
        <begin position="39"/>
        <end position="50"/>
    </location>
</feature>
<dbReference type="Pfam" id="PF02847">
    <property type="entry name" value="MA3"/>
    <property type="match status" value="1"/>
</dbReference>
<keyword evidence="3" id="KW-0539">Nucleus</keyword>
<reference evidence="6" key="1">
    <citation type="submission" date="2022-11" db="EMBL/GenBank/DDBJ databases">
        <title>Genome Sequence of Cubamyces cubensis.</title>
        <authorList>
            <person name="Buettner E."/>
        </authorList>
    </citation>
    <scope>NUCLEOTIDE SEQUENCE</scope>
    <source>
        <strain evidence="6">MPL-01</strain>
    </source>
</reference>
<dbReference type="GO" id="GO:0042274">
    <property type="term" value="P:ribosomal small subunit biogenesis"/>
    <property type="evidence" value="ECO:0007669"/>
    <property type="project" value="TreeGrafter"/>
</dbReference>
<dbReference type="InterPro" id="IPR050781">
    <property type="entry name" value="CWC22_splicing_factor"/>
</dbReference>
<dbReference type="AlphaFoldDB" id="A0AAD7TXY3"/>
<feature type="region of interest" description="Disordered" evidence="4">
    <location>
        <begin position="183"/>
        <end position="311"/>
    </location>
</feature>
<gene>
    <name evidence="6" type="ORF">ONZ51_g4628</name>
</gene>
<comment type="similarity">
    <text evidence="2">Belongs to the CWC22 family.</text>
</comment>
<comment type="subcellular location">
    <subcellularLocation>
        <location evidence="1">Nucleus</location>
        <location evidence="1">Nucleolus</location>
    </subcellularLocation>
</comment>
<dbReference type="InterPro" id="IPR003891">
    <property type="entry name" value="Initiation_fac_eIF4g_MI"/>
</dbReference>
<dbReference type="InterPro" id="IPR003890">
    <property type="entry name" value="MIF4G-like_typ-3"/>
</dbReference>
<name>A0AAD7TXY3_9APHY</name>
<feature type="domain" description="MI" evidence="5">
    <location>
        <begin position="656"/>
        <end position="796"/>
    </location>
</feature>
<dbReference type="PANTHER" id="PTHR18034:SF4">
    <property type="entry name" value="NUCLEOLAR MIF4G DOMAIN-CONTAINING PROTEIN 1"/>
    <property type="match status" value="1"/>
</dbReference>
<dbReference type="EMBL" id="JAPEVG010000091">
    <property type="protein sequence ID" value="KAJ8486764.1"/>
    <property type="molecule type" value="Genomic_DNA"/>
</dbReference>
<accession>A0AAD7TXY3</accession>
<dbReference type="PANTHER" id="PTHR18034">
    <property type="entry name" value="CELL CYCLE CONTROL PROTEIN CWF22-RELATED"/>
    <property type="match status" value="1"/>
</dbReference>
<evidence type="ECO:0000256" key="3">
    <source>
        <dbReference type="ARBA" id="ARBA00023242"/>
    </source>
</evidence>
<evidence type="ECO:0000313" key="6">
    <source>
        <dbReference type="EMBL" id="KAJ8486764.1"/>
    </source>
</evidence>
<feature type="compositionally biased region" description="Acidic residues" evidence="4">
    <location>
        <begin position="282"/>
        <end position="294"/>
    </location>
</feature>
<dbReference type="Pfam" id="PF02854">
    <property type="entry name" value="MIF4G"/>
    <property type="match status" value="1"/>
</dbReference>
<evidence type="ECO:0000256" key="1">
    <source>
        <dbReference type="ARBA" id="ARBA00004604"/>
    </source>
</evidence>
<dbReference type="SMART" id="SM00544">
    <property type="entry name" value="MA3"/>
    <property type="match status" value="1"/>
</dbReference>
<feature type="region of interest" description="Disordered" evidence="4">
    <location>
        <begin position="1"/>
        <end position="166"/>
    </location>
</feature>
<evidence type="ECO:0000256" key="4">
    <source>
        <dbReference type="SAM" id="MobiDB-lite"/>
    </source>
</evidence>
<dbReference type="GO" id="GO:0003723">
    <property type="term" value="F:RNA binding"/>
    <property type="evidence" value="ECO:0007669"/>
    <property type="project" value="InterPro"/>
</dbReference>
<protein>
    <recommendedName>
        <fullName evidence="5">MI domain-containing protein</fullName>
    </recommendedName>
</protein>
<organism evidence="6 7">
    <name type="scientific">Trametes cubensis</name>
    <dbReference type="NCBI Taxonomy" id="1111947"/>
    <lineage>
        <taxon>Eukaryota</taxon>
        <taxon>Fungi</taxon>
        <taxon>Dikarya</taxon>
        <taxon>Basidiomycota</taxon>
        <taxon>Agaricomycotina</taxon>
        <taxon>Agaricomycetes</taxon>
        <taxon>Polyporales</taxon>
        <taxon>Polyporaceae</taxon>
        <taxon>Trametes</taxon>
    </lineage>
</organism>
<feature type="compositionally biased region" description="Basic and acidic residues" evidence="4">
    <location>
        <begin position="107"/>
        <end position="127"/>
    </location>
</feature>
<dbReference type="PROSITE" id="PS51366">
    <property type="entry name" value="MI"/>
    <property type="match status" value="1"/>
</dbReference>
<sequence>MPPYTRTGPSLPQSLLEEINGESNGAHKHKRKAGQRQLSRKEARKLERESRKQRKAEFFSAHAPKSSAHASKLSQGPKRHAEEDHADSPQRKKLKVEPGPSATRSPLRKDAKEVAHKENRQNDESSKRKAKSALETLVERTDAPKASKKVKTLSAPTLKTPQEEEEDAYIAYLERKLGWVKNGKRTAKYGRGDEEDGLDDLLRDLDAFETSGPSHHTDGQLPTAYDDEDEDEAEDEEDDDEGEEDDSEEEEEANEDDGEESQGEDAEEDGEWQGFGGANGDSDADVDVDGNDDADQAKTFTKESTSLATTSTAAVANGSKYVPPHLRRQAAAEAGQSSEEQIKLTKQLKGLLNRMSEQNIASIVDGVEEIYRNNRRHDVTETLTKLIIDGISSHSMLLDQYVVLHAAFVSALHKLIGIEFAAFFVQHVVTSYDTHFAALKDTATTATAPSDDEPVGKECSNLVVLLSELYNFQVIASVLMYDVIRALLDGDLTEFKVELLLKVTRNSGQQLRQDDPTALKSIIQIVHSKLPSDANALSSRTRFMVETLSNLKNNKIKKAAGQTAGNEAVERMKKFLSGLSKKRHVMSHEPLRVSLDDLRSADTKGKWWLVGAAWGGDPLVERQQEAHAQPADAHPPDAPSENALLKLAKKQGMNTDIRRSIFVVLMSADDYVDACERLSQLKLTEVQQREIIRVILHCCGNEKQYNPYYALVVQQLCRLSHSHKITLQFCLWDFLRDMGESTVGGAEILKNLSEDDRAGFNVKSISTTRMRNVARAYGWWLAKDACTLAILKPVDFTVLKPQSQAFMREMFVHLLANTQLSTPLLSSERPEDLPKSRNKGPLEEVFLKGAKIQAVALGLVYFLQTAFKGEDGFLKWASQLALDTLRTGMEVVPVI</sequence>
<proteinExistence type="inferred from homology"/>
<evidence type="ECO:0000313" key="7">
    <source>
        <dbReference type="Proteomes" id="UP001215151"/>
    </source>
</evidence>
<feature type="compositionally biased region" description="Basic and acidic residues" evidence="4">
    <location>
        <begin position="79"/>
        <end position="90"/>
    </location>
</feature>
<evidence type="ECO:0000256" key="2">
    <source>
        <dbReference type="ARBA" id="ARBA00006856"/>
    </source>
</evidence>
<dbReference type="GO" id="GO:0005730">
    <property type="term" value="C:nucleolus"/>
    <property type="evidence" value="ECO:0007669"/>
    <property type="project" value="UniProtKB-SubCell"/>
</dbReference>
<keyword evidence="7" id="KW-1185">Reference proteome</keyword>
<dbReference type="SMART" id="SM00543">
    <property type="entry name" value="MIF4G"/>
    <property type="match status" value="1"/>
</dbReference>
<comment type="caution">
    <text evidence="6">The sequence shown here is derived from an EMBL/GenBank/DDBJ whole genome shotgun (WGS) entry which is preliminary data.</text>
</comment>